<dbReference type="InterPro" id="IPR012223">
    <property type="entry name" value="TEII"/>
</dbReference>
<dbReference type="EMBL" id="JACHGN010000011">
    <property type="protein sequence ID" value="MBB5135506.1"/>
    <property type="molecule type" value="Genomic_DNA"/>
</dbReference>
<organism evidence="3 4">
    <name type="scientific">Thermocatellispora tengchongensis</name>
    <dbReference type="NCBI Taxonomy" id="1073253"/>
    <lineage>
        <taxon>Bacteria</taxon>
        <taxon>Bacillati</taxon>
        <taxon>Actinomycetota</taxon>
        <taxon>Actinomycetes</taxon>
        <taxon>Streptosporangiales</taxon>
        <taxon>Streptosporangiaceae</taxon>
        <taxon>Thermocatellispora</taxon>
    </lineage>
</organism>
<dbReference type="Gene3D" id="3.40.50.1820">
    <property type="entry name" value="alpha/beta hydrolase"/>
    <property type="match status" value="1"/>
</dbReference>
<feature type="domain" description="Thioesterase" evidence="2">
    <location>
        <begin position="4"/>
        <end position="226"/>
    </location>
</feature>
<dbReference type="InterPro" id="IPR001031">
    <property type="entry name" value="Thioesterase"/>
</dbReference>
<dbReference type="PANTHER" id="PTHR11487:SF0">
    <property type="entry name" value="S-ACYL FATTY ACID SYNTHASE THIOESTERASE, MEDIUM CHAIN"/>
    <property type="match status" value="1"/>
</dbReference>
<name>A0A840PA30_9ACTN</name>
<gene>
    <name evidence="3" type="ORF">HNP84_005250</name>
</gene>
<comment type="caution">
    <text evidence="3">The sequence shown here is derived from an EMBL/GenBank/DDBJ whole genome shotgun (WGS) entry which is preliminary data.</text>
</comment>
<protein>
    <submittedName>
        <fullName evidence="3">Surfactin synthase thioesterase subunit</fullName>
    </submittedName>
</protein>
<comment type="similarity">
    <text evidence="1">Belongs to the thioesterase family.</text>
</comment>
<dbReference type="SUPFAM" id="SSF53474">
    <property type="entry name" value="alpha/beta-Hydrolases"/>
    <property type="match status" value="1"/>
</dbReference>
<dbReference type="Proteomes" id="UP000578449">
    <property type="component" value="Unassembled WGS sequence"/>
</dbReference>
<reference evidence="3 4" key="1">
    <citation type="submission" date="2020-08" db="EMBL/GenBank/DDBJ databases">
        <title>Genomic Encyclopedia of Type Strains, Phase IV (KMG-IV): sequencing the most valuable type-strain genomes for metagenomic binning, comparative biology and taxonomic classification.</title>
        <authorList>
            <person name="Goeker M."/>
        </authorList>
    </citation>
    <scope>NUCLEOTIDE SEQUENCE [LARGE SCALE GENOMIC DNA]</scope>
    <source>
        <strain evidence="3 4">DSM 45615</strain>
    </source>
</reference>
<dbReference type="PANTHER" id="PTHR11487">
    <property type="entry name" value="THIOESTERASE"/>
    <property type="match status" value="1"/>
</dbReference>
<proteinExistence type="inferred from homology"/>
<dbReference type="AlphaFoldDB" id="A0A840PA30"/>
<evidence type="ECO:0000313" key="4">
    <source>
        <dbReference type="Proteomes" id="UP000578449"/>
    </source>
</evidence>
<dbReference type="InterPro" id="IPR029058">
    <property type="entry name" value="AB_hydrolase_fold"/>
</dbReference>
<sequence>MSTPVLCLPFAGAGASFFHPWCRLGVPGVEVVPVQLPGRERRLAEPPYRDVHEAADGLLPGVLASVSGAEKVALFGHSLGAVLAYELARRLSAEGAVPVARLFVSGSPGPWTQRERRATGLDDDAFLARVKEFAGYRHEAFDEPEMRELLLPTLRADVEMHENYRPVSREPIAVPVTAIRGGDDTLVTAGDVAQWREATRLDFATAELPGGHMYLTDGARPLLELIAGSLEATALCV</sequence>
<dbReference type="GO" id="GO:0008610">
    <property type="term" value="P:lipid biosynthetic process"/>
    <property type="evidence" value="ECO:0007669"/>
    <property type="project" value="TreeGrafter"/>
</dbReference>
<evidence type="ECO:0000313" key="3">
    <source>
        <dbReference type="EMBL" id="MBB5135506.1"/>
    </source>
</evidence>
<dbReference type="Pfam" id="PF00975">
    <property type="entry name" value="Thioesterase"/>
    <property type="match status" value="1"/>
</dbReference>
<keyword evidence="4" id="KW-1185">Reference proteome</keyword>
<accession>A0A840PA30</accession>
<evidence type="ECO:0000259" key="2">
    <source>
        <dbReference type="Pfam" id="PF00975"/>
    </source>
</evidence>
<dbReference type="RefSeq" id="WP_185052450.1">
    <property type="nucleotide sequence ID" value="NZ_BAABIX010000002.1"/>
</dbReference>
<evidence type="ECO:0000256" key="1">
    <source>
        <dbReference type="ARBA" id="ARBA00007169"/>
    </source>
</evidence>